<dbReference type="Proteomes" id="UP000756387">
    <property type="component" value="Unassembled WGS sequence"/>
</dbReference>
<reference evidence="2 3" key="1">
    <citation type="submission" date="2020-10" db="EMBL/GenBank/DDBJ databases">
        <title>Nocardioides sp. isolated from sludge.</title>
        <authorList>
            <person name="Zhang X."/>
        </authorList>
    </citation>
    <scope>NUCLEOTIDE SEQUENCE [LARGE SCALE GENOMIC DNA]</scope>
    <source>
        <strain evidence="2 3">Y6</strain>
    </source>
</reference>
<evidence type="ECO:0008006" key="4">
    <source>
        <dbReference type="Google" id="ProtNLM"/>
    </source>
</evidence>
<protein>
    <recommendedName>
        <fullName evidence="4">Copper chaperone PCu(A)C</fullName>
    </recommendedName>
</protein>
<evidence type="ECO:0000313" key="3">
    <source>
        <dbReference type="Proteomes" id="UP000756387"/>
    </source>
</evidence>
<comment type="caution">
    <text evidence="2">The sequence shown here is derived from an EMBL/GenBank/DDBJ whole genome shotgun (WGS) entry which is preliminary data.</text>
</comment>
<sequence>MQKPCRRTTALASLALVLAPVLSSCGFDYATDRDYTPGVGANDRSNTVAVLAGVVVSDGEGGGVVVASLSNKSVDETVTLTGLSGQGLTVGEVAEVELAPQGFENLATSDSPISVSGDFEAGNFVPVTFMFDNGEQAEMKLPVVRNCGPYAEVAGVPAGSERCESGNDLEQESGH</sequence>
<keyword evidence="3" id="KW-1185">Reference proteome</keyword>
<feature type="signal peptide" evidence="1">
    <location>
        <begin position="1"/>
        <end position="30"/>
    </location>
</feature>
<evidence type="ECO:0000256" key="1">
    <source>
        <dbReference type="SAM" id="SignalP"/>
    </source>
</evidence>
<keyword evidence="1" id="KW-0732">Signal</keyword>
<dbReference type="PROSITE" id="PS51257">
    <property type="entry name" value="PROKAR_LIPOPROTEIN"/>
    <property type="match status" value="1"/>
</dbReference>
<feature type="chain" id="PRO_5045557357" description="Copper chaperone PCu(A)C" evidence="1">
    <location>
        <begin position="31"/>
        <end position="175"/>
    </location>
</feature>
<evidence type="ECO:0000313" key="2">
    <source>
        <dbReference type="EMBL" id="MBE7324703.1"/>
    </source>
</evidence>
<gene>
    <name evidence="2" type="ORF">IEQ44_08560</name>
</gene>
<accession>A0ABR9RT02</accession>
<dbReference type="RefSeq" id="WP_193638043.1">
    <property type="nucleotide sequence ID" value="NZ_JADCSA010000007.1"/>
</dbReference>
<name>A0ABR9RT02_9ACTN</name>
<proteinExistence type="predicted"/>
<organism evidence="2 3">
    <name type="scientific">Nocardioides malaquae</name>
    <dbReference type="NCBI Taxonomy" id="2773426"/>
    <lineage>
        <taxon>Bacteria</taxon>
        <taxon>Bacillati</taxon>
        <taxon>Actinomycetota</taxon>
        <taxon>Actinomycetes</taxon>
        <taxon>Propionibacteriales</taxon>
        <taxon>Nocardioidaceae</taxon>
        <taxon>Nocardioides</taxon>
    </lineage>
</organism>
<dbReference type="EMBL" id="JADCSA010000007">
    <property type="protein sequence ID" value="MBE7324703.1"/>
    <property type="molecule type" value="Genomic_DNA"/>
</dbReference>